<dbReference type="InterPro" id="IPR021109">
    <property type="entry name" value="Peptidase_aspartic_dom_sf"/>
</dbReference>
<dbReference type="EMBL" id="OZ075127">
    <property type="protein sequence ID" value="CAL4948968.1"/>
    <property type="molecule type" value="Genomic_DNA"/>
</dbReference>
<name>A0ABC8YVK2_9POAL</name>
<dbReference type="InterPro" id="IPR001969">
    <property type="entry name" value="Aspartic_peptidase_AS"/>
</dbReference>
<feature type="active site" evidence="2">
    <location>
        <position position="255"/>
    </location>
</feature>
<evidence type="ECO:0000259" key="4">
    <source>
        <dbReference type="PROSITE" id="PS51767"/>
    </source>
</evidence>
<accession>A0ABC8YVK2</accession>
<dbReference type="PANTHER" id="PTHR13683">
    <property type="entry name" value="ASPARTYL PROTEASES"/>
    <property type="match status" value="1"/>
</dbReference>
<dbReference type="InterPro" id="IPR032861">
    <property type="entry name" value="TAXi_N"/>
</dbReference>
<sequence length="400" mass="44409">MASRTALIASVLLLLLVVPSSSSYVKFDLHGNIYPGGYIYVSMKIGDQVYNLDVDTGSILTWLQCDVPNCKGPCKTWKQQHPLYQLKFDKLVPSMDPLCVELLQHPGKPEDRTCAYNIAYAEEQSDGLLIRDKLTLPIARNAQHTIAFGCGYNQHNFKPGQTLPVDGVLGLGRGSTVNLAFQLKKENVIKKDVISHCISSKGGGILFIGDYKLPNVEWVTMDRNANHGHYSPAVVGELCFKGKWISEKPMKVLFDSGSTYTYFDKQPYKATVDEVIGSLHKSLTKVPDNYFKLCWKETKKFKSVGDVKPLFKPIFLIFRRGGVKGSTATLDIPPENYLIIKDGNVCFGILHDPSVVGENNLIGAITLQDRTVIYDNEAGQIGWVRDSCKGKSESVIPSRL</sequence>
<evidence type="ECO:0000256" key="2">
    <source>
        <dbReference type="PIRSR" id="PIRSR601461-1"/>
    </source>
</evidence>
<keyword evidence="6" id="KW-1185">Reference proteome</keyword>
<evidence type="ECO:0000313" key="6">
    <source>
        <dbReference type="Proteomes" id="UP001497457"/>
    </source>
</evidence>
<evidence type="ECO:0000313" key="5">
    <source>
        <dbReference type="EMBL" id="CAL4948968.1"/>
    </source>
</evidence>
<evidence type="ECO:0000256" key="3">
    <source>
        <dbReference type="SAM" id="SignalP"/>
    </source>
</evidence>
<comment type="similarity">
    <text evidence="1">Belongs to the peptidase A1 family.</text>
</comment>
<protein>
    <recommendedName>
        <fullName evidence="4">Peptidase A1 domain-containing protein</fullName>
    </recommendedName>
</protein>
<dbReference type="Gene3D" id="2.40.70.10">
    <property type="entry name" value="Acid Proteases"/>
    <property type="match status" value="2"/>
</dbReference>
<dbReference type="Pfam" id="PF14541">
    <property type="entry name" value="TAXi_C"/>
    <property type="match status" value="1"/>
</dbReference>
<dbReference type="SUPFAM" id="SSF50630">
    <property type="entry name" value="Acid proteases"/>
    <property type="match status" value="1"/>
</dbReference>
<dbReference type="Pfam" id="PF14543">
    <property type="entry name" value="TAXi_N"/>
    <property type="match status" value="1"/>
</dbReference>
<dbReference type="PROSITE" id="PS00141">
    <property type="entry name" value="ASP_PROTEASE"/>
    <property type="match status" value="1"/>
</dbReference>
<dbReference type="Proteomes" id="UP001497457">
    <property type="component" value="Chromosome 17b"/>
</dbReference>
<dbReference type="InterPro" id="IPR001461">
    <property type="entry name" value="Aspartic_peptidase_A1"/>
</dbReference>
<feature type="domain" description="Peptidase A1" evidence="4">
    <location>
        <begin position="39"/>
        <end position="384"/>
    </location>
</feature>
<dbReference type="AlphaFoldDB" id="A0ABC8YVK2"/>
<evidence type="ECO:0000256" key="1">
    <source>
        <dbReference type="ARBA" id="ARBA00007447"/>
    </source>
</evidence>
<feature type="signal peptide" evidence="3">
    <location>
        <begin position="1"/>
        <end position="22"/>
    </location>
</feature>
<organism evidence="5 6">
    <name type="scientific">Urochloa decumbens</name>
    <dbReference type="NCBI Taxonomy" id="240449"/>
    <lineage>
        <taxon>Eukaryota</taxon>
        <taxon>Viridiplantae</taxon>
        <taxon>Streptophyta</taxon>
        <taxon>Embryophyta</taxon>
        <taxon>Tracheophyta</taxon>
        <taxon>Spermatophyta</taxon>
        <taxon>Magnoliopsida</taxon>
        <taxon>Liliopsida</taxon>
        <taxon>Poales</taxon>
        <taxon>Poaceae</taxon>
        <taxon>PACMAD clade</taxon>
        <taxon>Panicoideae</taxon>
        <taxon>Panicodae</taxon>
        <taxon>Paniceae</taxon>
        <taxon>Melinidinae</taxon>
        <taxon>Urochloa</taxon>
    </lineage>
</organism>
<dbReference type="InterPro" id="IPR033121">
    <property type="entry name" value="PEPTIDASE_A1"/>
</dbReference>
<proteinExistence type="inferred from homology"/>
<reference evidence="5" key="1">
    <citation type="submission" date="2024-10" db="EMBL/GenBank/DDBJ databases">
        <authorList>
            <person name="Ryan C."/>
        </authorList>
    </citation>
    <scope>NUCLEOTIDE SEQUENCE [LARGE SCALE GENOMIC DNA]</scope>
</reference>
<feature type="chain" id="PRO_5044894814" description="Peptidase A1 domain-containing protein" evidence="3">
    <location>
        <begin position="23"/>
        <end position="400"/>
    </location>
</feature>
<dbReference type="PANTHER" id="PTHR13683:SF331">
    <property type="entry name" value="ASPARTIC PROTEINASE ASP1"/>
    <property type="match status" value="1"/>
</dbReference>
<dbReference type="PROSITE" id="PS51767">
    <property type="entry name" value="PEPTIDASE_A1"/>
    <property type="match status" value="1"/>
</dbReference>
<dbReference type="InterPro" id="IPR032799">
    <property type="entry name" value="TAXi_C"/>
</dbReference>
<gene>
    <name evidence="5" type="ORF">URODEC1_LOCUS37713</name>
</gene>
<keyword evidence="3" id="KW-0732">Signal</keyword>
<feature type="active site" evidence="2">
    <location>
        <position position="55"/>
    </location>
</feature>